<evidence type="ECO:0000313" key="11">
    <source>
        <dbReference type="EMBL" id="ABO98489.1"/>
    </source>
</evidence>
<dbReference type="InterPro" id="IPR039798">
    <property type="entry name" value="Sulfhydryl_oxidase"/>
</dbReference>
<keyword evidence="8" id="KW-0472">Membrane</keyword>
<dbReference type="InterPro" id="IPR017937">
    <property type="entry name" value="Thioredoxin_CS"/>
</dbReference>
<accession>A4S426</accession>
<keyword evidence="5 8" id="KW-0560">Oxidoreductase</keyword>
<dbReference type="AlphaFoldDB" id="A4S426"/>
<reference evidence="11 12" key="1">
    <citation type="journal article" date="2007" name="Proc. Natl. Acad. Sci. U.S.A.">
        <title>The tiny eukaryote Ostreococcus provides genomic insights into the paradox of plankton speciation.</title>
        <authorList>
            <person name="Palenik B."/>
            <person name="Grimwood J."/>
            <person name="Aerts A."/>
            <person name="Rouze P."/>
            <person name="Salamov A."/>
            <person name="Putnam N."/>
            <person name="Dupont C."/>
            <person name="Jorgensen R."/>
            <person name="Derelle E."/>
            <person name="Rombauts S."/>
            <person name="Zhou K."/>
            <person name="Otillar R."/>
            <person name="Merchant S.S."/>
            <person name="Podell S."/>
            <person name="Gaasterland T."/>
            <person name="Napoli C."/>
            <person name="Gendler K."/>
            <person name="Manuell A."/>
            <person name="Tai V."/>
            <person name="Vallon O."/>
            <person name="Piganeau G."/>
            <person name="Jancek S."/>
            <person name="Heijde M."/>
            <person name="Jabbari K."/>
            <person name="Bowler C."/>
            <person name="Lohr M."/>
            <person name="Robbens S."/>
            <person name="Werner G."/>
            <person name="Dubchak I."/>
            <person name="Pazour G.J."/>
            <person name="Ren Q."/>
            <person name="Paulsen I."/>
            <person name="Delwiche C."/>
            <person name="Schmutz J."/>
            <person name="Rokhsar D."/>
            <person name="Van de Peer Y."/>
            <person name="Moreau H."/>
            <person name="Grigoriev I.V."/>
        </authorList>
    </citation>
    <scope>NUCLEOTIDE SEQUENCE [LARGE SCALE GENOMIC DNA]</scope>
    <source>
        <strain evidence="11 12">CCE9901</strain>
    </source>
</reference>
<keyword evidence="4 8" id="KW-0274">FAD</keyword>
<feature type="domain" description="ERV/ALR sulfhydryl oxidase" evidence="9">
    <location>
        <begin position="267"/>
        <end position="372"/>
    </location>
</feature>
<dbReference type="GO" id="GO:0016971">
    <property type="term" value="F:flavin-dependent sulfhydryl oxidase activity"/>
    <property type="evidence" value="ECO:0007669"/>
    <property type="project" value="InterPro"/>
</dbReference>
<dbReference type="InterPro" id="IPR017905">
    <property type="entry name" value="ERV/ALR_sulphydryl_oxidase"/>
</dbReference>
<dbReference type="PANTHER" id="PTHR22897">
    <property type="entry name" value="QUIESCIN Q6-RELATED SULFHYDRYL OXIDASE"/>
    <property type="match status" value="1"/>
</dbReference>
<dbReference type="Gene3D" id="3.40.30.10">
    <property type="entry name" value="Glutaredoxin"/>
    <property type="match status" value="1"/>
</dbReference>
<dbReference type="Gramene" id="ABO98489">
    <property type="protein sequence ID" value="ABO98489"/>
    <property type="gene ID" value="OSTLU_26259"/>
</dbReference>
<dbReference type="InterPro" id="IPR036774">
    <property type="entry name" value="ERV/ALR_sulphydryl_oxid_sf"/>
</dbReference>
<keyword evidence="3" id="KW-0732">Signal</keyword>
<dbReference type="Gene3D" id="1.20.120.310">
    <property type="entry name" value="ERV/ALR sulfhydryl oxidase domain"/>
    <property type="match status" value="1"/>
</dbReference>
<evidence type="ECO:0000256" key="2">
    <source>
        <dbReference type="ARBA" id="ARBA00022630"/>
    </source>
</evidence>
<dbReference type="InterPro" id="IPR036249">
    <property type="entry name" value="Thioredoxin-like_sf"/>
</dbReference>
<dbReference type="EMBL" id="CP000590">
    <property type="protein sequence ID" value="ABO98489.1"/>
    <property type="molecule type" value="Genomic_DNA"/>
</dbReference>
<dbReference type="KEGG" id="olu:OSTLU_26259"/>
<evidence type="ECO:0000256" key="4">
    <source>
        <dbReference type="ARBA" id="ARBA00022827"/>
    </source>
</evidence>
<evidence type="ECO:0000259" key="10">
    <source>
        <dbReference type="PROSITE" id="PS51352"/>
    </source>
</evidence>
<dbReference type="Pfam" id="PF04777">
    <property type="entry name" value="Evr1_Alr"/>
    <property type="match status" value="1"/>
</dbReference>
<feature type="transmembrane region" description="Helical" evidence="8">
    <location>
        <begin position="483"/>
        <end position="502"/>
    </location>
</feature>
<dbReference type="EC" id="1.8.3.2" evidence="8"/>
<keyword evidence="2 8" id="KW-0285">Flavoprotein</keyword>
<evidence type="ECO:0000313" key="12">
    <source>
        <dbReference type="Proteomes" id="UP000001568"/>
    </source>
</evidence>
<keyword evidence="7" id="KW-0325">Glycoprotein</keyword>
<proteinExistence type="predicted"/>
<dbReference type="OrthoDB" id="498794at2759"/>
<dbReference type="SUPFAM" id="SSF69000">
    <property type="entry name" value="FAD-dependent thiol oxidase"/>
    <property type="match status" value="1"/>
</dbReference>
<feature type="domain" description="Thioredoxin" evidence="10">
    <location>
        <begin position="1"/>
        <end position="141"/>
    </location>
</feature>
<dbReference type="Pfam" id="PF00085">
    <property type="entry name" value="Thioredoxin"/>
    <property type="match status" value="1"/>
</dbReference>
<dbReference type="CDD" id="cd02961">
    <property type="entry name" value="PDI_a_family"/>
    <property type="match status" value="1"/>
</dbReference>
<evidence type="ECO:0000256" key="5">
    <source>
        <dbReference type="ARBA" id="ARBA00023002"/>
    </source>
</evidence>
<sequence>MATLGTLGTARGGGDARADDDAAVVEFYMPWCGACQHFAPEFAEAANAIKDRVAAYAVDCTKEGAMCKTFGATSYPTVLLGEPGAFARREMDKLKKFTRTNVAAEVVKWVDEELGTTYATRGAGARAVENARRSDEERLITRRGREEATSRDGSKVTWTKFANVADLERATIEMYAQMTSEAVFVSSPEARQAFESFLAFASETHPIETCHRGLTNLLTTLDDKWPKDGRATTGMIRAALTLDVRVCGKPRGEDVTIVPQWVECAGSVAGLRGYTCGVWMLLHSLAVRVPGSSITNMEFIHAIEGWVRHFFPCEECRTHFLSLIESPATGFGDFIQRTDGASMWLWKAHNIVNARLAAEDAKEIPNEVNIRTGDVLAKSDPSHPKVQFPPKSLCPSCYERTAGGEDSWDEVHVSEFLSSYYLASDERRQPDLNAATKKAEFLASVLDASSMRDEASSRLRKALNSGEDVFTVYDVFWMSARTFSMFAFILFMAVKSGALSLFHRRARGGNTSPRITTYARGKYA</sequence>
<evidence type="ECO:0000256" key="1">
    <source>
        <dbReference type="ARBA" id="ARBA00001974"/>
    </source>
</evidence>
<keyword evidence="8" id="KW-0812">Transmembrane</keyword>
<dbReference type="HOGENOM" id="CLU_026332_0_0_1"/>
<evidence type="ECO:0000256" key="8">
    <source>
        <dbReference type="RuleBase" id="RU371123"/>
    </source>
</evidence>
<dbReference type="Proteomes" id="UP000001568">
    <property type="component" value="Chromosome 10"/>
</dbReference>
<dbReference type="PROSITE" id="PS00194">
    <property type="entry name" value="THIOREDOXIN_1"/>
    <property type="match status" value="1"/>
</dbReference>
<dbReference type="SUPFAM" id="SSF52833">
    <property type="entry name" value="Thioredoxin-like"/>
    <property type="match status" value="1"/>
</dbReference>
<dbReference type="eggNOG" id="KOG1731">
    <property type="taxonomic scope" value="Eukaryota"/>
</dbReference>
<organism evidence="11 12">
    <name type="scientific">Ostreococcus lucimarinus (strain CCE9901)</name>
    <dbReference type="NCBI Taxonomy" id="436017"/>
    <lineage>
        <taxon>Eukaryota</taxon>
        <taxon>Viridiplantae</taxon>
        <taxon>Chlorophyta</taxon>
        <taxon>Mamiellophyceae</taxon>
        <taxon>Mamiellales</taxon>
        <taxon>Bathycoccaceae</taxon>
        <taxon>Ostreococcus</taxon>
    </lineage>
</organism>
<gene>
    <name evidence="11" type="ORF">OSTLU_26259</name>
</gene>
<dbReference type="PROSITE" id="PS51324">
    <property type="entry name" value="ERV_ALR"/>
    <property type="match status" value="1"/>
</dbReference>
<evidence type="ECO:0000259" key="9">
    <source>
        <dbReference type="PROSITE" id="PS51324"/>
    </source>
</evidence>
<evidence type="ECO:0000256" key="6">
    <source>
        <dbReference type="ARBA" id="ARBA00023157"/>
    </source>
</evidence>
<dbReference type="GO" id="GO:0003756">
    <property type="term" value="F:protein disulfide isomerase activity"/>
    <property type="evidence" value="ECO:0007669"/>
    <property type="project" value="TreeGrafter"/>
</dbReference>
<dbReference type="GeneID" id="5004111"/>
<dbReference type="PANTHER" id="PTHR22897:SF8">
    <property type="entry name" value="SULFHYDRYL OXIDASE"/>
    <property type="match status" value="1"/>
</dbReference>
<keyword evidence="8" id="KW-1133">Transmembrane helix</keyword>
<dbReference type="OMA" id="FASAKWD"/>
<dbReference type="GO" id="GO:0000139">
    <property type="term" value="C:Golgi membrane"/>
    <property type="evidence" value="ECO:0007669"/>
    <property type="project" value="TreeGrafter"/>
</dbReference>
<keyword evidence="12" id="KW-1185">Reference proteome</keyword>
<dbReference type="PROSITE" id="PS51352">
    <property type="entry name" value="THIOREDOXIN_2"/>
    <property type="match status" value="1"/>
</dbReference>
<evidence type="ECO:0000256" key="7">
    <source>
        <dbReference type="ARBA" id="ARBA00023180"/>
    </source>
</evidence>
<dbReference type="InterPro" id="IPR013766">
    <property type="entry name" value="Thioredoxin_domain"/>
</dbReference>
<dbReference type="RefSeq" id="XP_001420196.1">
    <property type="nucleotide sequence ID" value="XM_001420159.1"/>
</dbReference>
<evidence type="ECO:0000256" key="3">
    <source>
        <dbReference type="ARBA" id="ARBA00022729"/>
    </source>
</evidence>
<name>A4S426_OSTLU</name>
<dbReference type="STRING" id="436017.A4S426"/>
<dbReference type="GO" id="GO:0006457">
    <property type="term" value="P:protein folding"/>
    <property type="evidence" value="ECO:0007669"/>
    <property type="project" value="TreeGrafter"/>
</dbReference>
<comment type="catalytic activity">
    <reaction evidence="8">
        <text>2 R'C(R)SH + O2 = R'C(R)S-S(R)CR' + H2O2</text>
        <dbReference type="Rhea" id="RHEA:17357"/>
        <dbReference type="ChEBI" id="CHEBI:15379"/>
        <dbReference type="ChEBI" id="CHEBI:16240"/>
        <dbReference type="ChEBI" id="CHEBI:16520"/>
        <dbReference type="ChEBI" id="CHEBI:17412"/>
        <dbReference type="EC" id="1.8.3.2"/>
    </reaction>
</comment>
<dbReference type="GO" id="GO:0005615">
    <property type="term" value="C:extracellular space"/>
    <property type="evidence" value="ECO:0007669"/>
    <property type="project" value="TreeGrafter"/>
</dbReference>
<protein>
    <recommendedName>
        <fullName evidence="8">Sulfhydryl oxidase</fullName>
        <ecNumber evidence="8">1.8.3.2</ecNumber>
    </recommendedName>
</protein>
<keyword evidence="6" id="KW-1015">Disulfide bond</keyword>
<comment type="cofactor">
    <cofactor evidence="1 8">
        <name>FAD</name>
        <dbReference type="ChEBI" id="CHEBI:57692"/>
    </cofactor>
</comment>